<organism evidence="1">
    <name type="scientific">Candidatus Caldatribacterium californiense</name>
    <dbReference type="NCBI Taxonomy" id="1454726"/>
    <lineage>
        <taxon>Bacteria</taxon>
        <taxon>Pseudomonadati</taxon>
        <taxon>Atribacterota</taxon>
        <taxon>Atribacteria</taxon>
        <taxon>Atribacterales</taxon>
        <taxon>Candidatus Caldatribacteriaceae</taxon>
        <taxon>Candidatus Caldatribacterium</taxon>
    </lineage>
</organism>
<dbReference type="PANTHER" id="PTHR28055:SF1">
    <property type="entry name" value="ALTERED INHERITANCE OF MITOCHONDRIA PROTEIN 41, MITOCHONDRIAL"/>
    <property type="match status" value="1"/>
</dbReference>
<evidence type="ECO:0000313" key="1">
    <source>
        <dbReference type="EMBL" id="HGI74903.1"/>
    </source>
</evidence>
<dbReference type="Gene3D" id="1.10.10.410">
    <property type="match status" value="1"/>
</dbReference>
<name>A0A7V3YLJ4_9BACT</name>
<proteinExistence type="predicted"/>
<sequence>MSDSGIKARLQEAMKAALKARDTVRLDTVRLLLAEIRNAEIEKRAPLEEAEILVLLRRGIKKREESLTYFRQGNREDLVERTEREIAVISEFLPPPVTEGELVVLVREVLAAFPEKPTFSQVMKEVMRRVEGRAEGRVVSEVVRKVLEAG</sequence>
<dbReference type="AlphaFoldDB" id="A0A7V3YLJ4"/>
<protein>
    <recommendedName>
        <fullName evidence="2">GatB/YqeY domain-containing protein</fullName>
    </recommendedName>
</protein>
<dbReference type="SUPFAM" id="SSF89095">
    <property type="entry name" value="GatB/YqeY motif"/>
    <property type="match status" value="1"/>
</dbReference>
<evidence type="ECO:0008006" key="2">
    <source>
        <dbReference type="Google" id="ProtNLM"/>
    </source>
</evidence>
<dbReference type="InterPro" id="IPR042184">
    <property type="entry name" value="YqeY/Aim41_N"/>
</dbReference>
<dbReference type="InterPro" id="IPR019004">
    <property type="entry name" value="YqeY/Aim41"/>
</dbReference>
<reference evidence="1" key="1">
    <citation type="journal article" date="2020" name="mSystems">
        <title>Genome- and Community-Level Interaction Insights into Carbon Utilization and Element Cycling Functions of Hydrothermarchaeota in Hydrothermal Sediment.</title>
        <authorList>
            <person name="Zhou Z."/>
            <person name="Liu Y."/>
            <person name="Xu W."/>
            <person name="Pan J."/>
            <person name="Luo Z.H."/>
            <person name="Li M."/>
        </authorList>
    </citation>
    <scope>NUCLEOTIDE SEQUENCE [LARGE SCALE GENOMIC DNA]</scope>
    <source>
        <strain evidence="1">SpSt-716</strain>
    </source>
</reference>
<comment type="caution">
    <text evidence="1">The sequence shown here is derived from an EMBL/GenBank/DDBJ whole genome shotgun (WGS) entry which is preliminary data.</text>
</comment>
<accession>A0A7V3YLJ4</accession>
<dbReference type="Pfam" id="PF09424">
    <property type="entry name" value="YqeY"/>
    <property type="match status" value="1"/>
</dbReference>
<dbReference type="InterPro" id="IPR003789">
    <property type="entry name" value="Asn/Gln_tRNA_amidoTrase-B-like"/>
</dbReference>
<dbReference type="PANTHER" id="PTHR28055">
    <property type="entry name" value="ALTERED INHERITANCE OF MITOCHONDRIA PROTEIN 41, MITOCHONDRIAL"/>
    <property type="match status" value="1"/>
</dbReference>
<dbReference type="GO" id="GO:0016884">
    <property type="term" value="F:carbon-nitrogen ligase activity, with glutamine as amido-N-donor"/>
    <property type="evidence" value="ECO:0007669"/>
    <property type="project" value="InterPro"/>
</dbReference>
<dbReference type="EMBL" id="DTEN01000175">
    <property type="protein sequence ID" value="HGI74903.1"/>
    <property type="molecule type" value="Genomic_DNA"/>
</dbReference>
<gene>
    <name evidence="1" type="ORF">ENU96_04420</name>
</gene>
<dbReference type="InterPro" id="IPR023168">
    <property type="entry name" value="GatB_Yqey_C_2"/>
</dbReference>
<dbReference type="Gene3D" id="1.10.1510.10">
    <property type="entry name" value="Uncharacterised protein YqeY/AIM41 PF09424, N-terminal domain"/>
    <property type="match status" value="1"/>
</dbReference>